<keyword evidence="2" id="KW-1185">Reference proteome</keyword>
<evidence type="ECO:0000313" key="2">
    <source>
        <dbReference type="Proteomes" id="UP000540128"/>
    </source>
</evidence>
<dbReference type="EMBL" id="JAANNT010000013">
    <property type="protein sequence ID" value="NUV29910.1"/>
    <property type="molecule type" value="Genomic_DNA"/>
</dbReference>
<reference evidence="1 2" key="1">
    <citation type="submission" date="2020-03" db="EMBL/GenBank/DDBJ databases">
        <title>Complete genome sequence of sixteen Streptomyces strains facilitates identification of candidate genes involved in plant growth-promotion in grain legumes and cereals.</title>
        <authorList>
            <person name="Gopalakrishnan S."/>
            <person name="Thakur V."/>
            <person name="Saxena R."/>
            <person name="Vadlamudi S."/>
            <person name="Purohit S."/>
            <person name="Kumar V."/>
            <person name="Rathore A."/>
            <person name="Chitikineni A."/>
            <person name="Varshney R.K."/>
        </authorList>
    </citation>
    <scope>NUCLEOTIDE SEQUENCE [LARGE SCALE GENOMIC DNA]</scope>
    <source>
        <strain evidence="1 2">KAI-180</strain>
    </source>
</reference>
<accession>A0A7Y6F1Q9</accession>
<sequence length="98" mass="10278">MLCGSATLTAGQAVALADTGERTDARAAAACVTVVKWSSEKSCRYVTVRNACSAKKCFTVTIALRKDPKFAIGAKKQQKFRYGGTLGNKGTGIKNVGC</sequence>
<dbReference type="AlphaFoldDB" id="A0A7Y6F1Q9"/>
<proteinExistence type="predicted"/>
<gene>
    <name evidence="1" type="ORF">G6W59_16580</name>
</gene>
<organism evidence="1 2">
    <name type="scientific">Streptomyces odorifer</name>
    <dbReference type="NCBI Taxonomy" id="53450"/>
    <lineage>
        <taxon>Bacteria</taxon>
        <taxon>Bacillati</taxon>
        <taxon>Actinomycetota</taxon>
        <taxon>Actinomycetes</taxon>
        <taxon>Kitasatosporales</taxon>
        <taxon>Streptomycetaceae</taxon>
        <taxon>Streptomyces</taxon>
        <taxon>Streptomyces albidoflavus group</taxon>
    </lineage>
</organism>
<comment type="caution">
    <text evidence="1">The sequence shown here is derived from an EMBL/GenBank/DDBJ whole genome shotgun (WGS) entry which is preliminary data.</text>
</comment>
<name>A0A7Y6F1Q9_9ACTN</name>
<dbReference type="Proteomes" id="UP000540128">
    <property type="component" value="Unassembled WGS sequence"/>
</dbReference>
<evidence type="ECO:0000313" key="1">
    <source>
        <dbReference type="EMBL" id="NUV29910.1"/>
    </source>
</evidence>
<protein>
    <submittedName>
        <fullName evidence="1">Uncharacterized protein</fullName>
    </submittedName>
</protein>